<dbReference type="PROSITE" id="PS50111">
    <property type="entry name" value="CHEMOTAXIS_TRANSDUC_2"/>
    <property type="match status" value="1"/>
</dbReference>
<feature type="domain" description="Methyl-accepting transducer" evidence="10">
    <location>
        <begin position="403"/>
        <end position="639"/>
    </location>
</feature>
<keyword evidence="4 9" id="KW-0472">Membrane</keyword>
<keyword evidence="3 9" id="KW-1133">Transmembrane helix</keyword>
<evidence type="ECO:0000259" key="10">
    <source>
        <dbReference type="PROSITE" id="PS50111"/>
    </source>
</evidence>
<dbReference type="Proteomes" id="UP000092544">
    <property type="component" value="Unassembled WGS sequence"/>
</dbReference>
<keyword evidence="2 9" id="KW-0812">Transmembrane</keyword>
<gene>
    <name evidence="12" type="primary">pctC_6</name>
    <name evidence="12" type="ORF">MSP8886_00930</name>
</gene>
<dbReference type="CDD" id="cd12912">
    <property type="entry name" value="PDC2_MCP_like"/>
    <property type="match status" value="1"/>
</dbReference>
<dbReference type="Gene3D" id="3.30.450.20">
    <property type="entry name" value="PAS domain"/>
    <property type="match status" value="1"/>
</dbReference>
<evidence type="ECO:0000256" key="6">
    <source>
        <dbReference type="ARBA" id="ARBA00029447"/>
    </source>
</evidence>
<evidence type="ECO:0000256" key="8">
    <source>
        <dbReference type="SAM" id="Coils"/>
    </source>
</evidence>
<keyword evidence="13" id="KW-1185">Reference proteome</keyword>
<dbReference type="PROSITE" id="PS50885">
    <property type="entry name" value="HAMP"/>
    <property type="match status" value="1"/>
</dbReference>
<evidence type="ECO:0000256" key="7">
    <source>
        <dbReference type="PROSITE-ProRule" id="PRU00284"/>
    </source>
</evidence>
<dbReference type="SMART" id="SM00283">
    <property type="entry name" value="MA"/>
    <property type="match status" value="1"/>
</dbReference>
<evidence type="ECO:0000256" key="5">
    <source>
        <dbReference type="ARBA" id="ARBA00023224"/>
    </source>
</evidence>
<dbReference type="FunFam" id="1.10.287.950:FF:000001">
    <property type="entry name" value="Methyl-accepting chemotaxis sensory transducer"/>
    <property type="match status" value="1"/>
</dbReference>
<dbReference type="OrthoDB" id="9781845at2"/>
<dbReference type="InterPro" id="IPR033462">
    <property type="entry name" value="Cache_3-Cache_2"/>
</dbReference>
<dbReference type="GO" id="GO:0007165">
    <property type="term" value="P:signal transduction"/>
    <property type="evidence" value="ECO:0007669"/>
    <property type="project" value="UniProtKB-KW"/>
</dbReference>
<sequence length="676" mass="74561">MLSSFKKYPLPRQLGLGTLALVVIIFVALTFIINVQLKQQISDIVIGHEKKEVELVSNQLEDKYHLMQRVMTRNGAIFNNMLEQVTVDSNTPININGTQVPSIKLNNQVINGNSHLIQQFATSTESEVSLLVKQGSQIVRVASSANNALATGTDLEDNTEGYKAIQDNTSYLGVDTLKNKSYFTYYKKVSGQSNLYYELLIPITRITTPIANTLNKMVFGKTGYIYVTTAGKNKGNFLIHPSKALVGQNILKRNPQLASTFEKLYQQQSGIIHYSLKVEGKTTTARPAIALFKRVKGWNWVVVLKTYDDEYQAEINKTLWVVSSVSAVFGLTLAIALWLFIRRALSPIKEISQGLHELGRGNLAFRFQNKLSKDSNNEIDLLRNDTIHMRDSLIQLIQKVQDSSIELLHSSNAISDVNKTLINSANYSQDVSIQVASAIVQISTAIEDVAHNATDVSVESDKVQTITQNGNEAMQRVEETVAKLSSAFSQTSETIENVEKSSTEIGKVASVINEIAEQTNLLALNAAIEAARAGEQGRGFAVVADEVRVLAQRTQQSTEEIRKVIEKLQLNSRSAVEEMEQGRSQVDSSVGQVSETRNILSLIFTSMKKVSLGVTNVATATEEQSVAATQIRQNAETLQNASSDTLAQADASQDHSNNIYQLANGLQEDLKAFKLK</sequence>
<dbReference type="Pfam" id="PF17201">
    <property type="entry name" value="Cache_3-Cache_2"/>
    <property type="match status" value="1"/>
</dbReference>
<keyword evidence="8" id="KW-0175">Coiled coil</keyword>
<dbReference type="SUPFAM" id="SSF58104">
    <property type="entry name" value="Methyl-accepting chemotaxis protein (MCP) signaling domain"/>
    <property type="match status" value="1"/>
</dbReference>
<dbReference type="PANTHER" id="PTHR32089:SF119">
    <property type="entry name" value="METHYL-ACCEPTING CHEMOTAXIS PROTEIN CTPL"/>
    <property type="match status" value="1"/>
</dbReference>
<evidence type="ECO:0000256" key="4">
    <source>
        <dbReference type="ARBA" id="ARBA00023136"/>
    </source>
</evidence>
<evidence type="ECO:0000313" key="13">
    <source>
        <dbReference type="Proteomes" id="UP000092544"/>
    </source>
</evidence>
<dbReference type="Gene3D" id="1.10.287.950">
    <property type="entry name" value="Methyl-accepting chemotaxis protein"/>
    <property type="match status" value="1"/>
</dbReference>
<dbReference type="GO" id="GO:0006935">
    <property type="term" value="P:chemotaxis"/>
    <property type="evidence" value="ECO:0007669"/>
    <property type="project" value="UniProtKB-ARBA"/>
</dbReference>
<dbReference type="InterPro" id="IPR003660">
    <property type="entry name" value="HAMP_dom"/>
</dbReference>
<feature type="domain" description="HAMP" evidence="11">
    <location>
        <begin position="342"/>
        <end position="398"/>
    </location>
</feature>
<accession>A0A1A8T898</accession>
<dbReference type="EMBL" id="FLOB01000002">
    <property type="protein sequence ID" value="SBS27717.1"/>
    <property type="molecule type" value="Genomic_DNA"/>
</dbReference>
<evidence type="ECO:0000256" key="1">
    <source>
        <dbReference type="ARBA" id="ARBA00004141"/>
    </source>
</evidence>
<evidence type="ECO:0000313" key="12">
    <source>
        <dbReference type="EMBL" id="SBS27717.1"/>
    </source>
</evidence>
<dbReference type="PANTHER" id="PTHR32089">
    <property type="entry name" value="METHYL-ACCEPTING CHEMOTAXIS PROTEIN MCPB"/>
    <property type="match status" value="1"/>
</dbReference>
<evidence type="ECO:0000256" key="2">
    <source>
        <dbReference type="ARBA" id="ARBA00022692"/>
    </source>
</evidence>
<comment type="similarity">
    <text evidence="6">Belongs to the methyl-accepting chemotaxis (MCP) protein family.</text>
</comment>
<dbReference type="AlphaFoldDB" id="A0A1A8T898"/>
<dbReference type="CDD" id="cd11386">
    <property type="entry name" value="MCP_signal"/>
    <property type="match status" value="1"/>
</dbReference>
<dbReference type="GO" id="GO:0016020">
    <property type="term" value="C:membrane"/>
    <property type="evidence" value="ECO:0007669"/>
    <property type="project" value="UniProtKB-SubCell"/>
</dbReference>
<name>A0A1A8T898_9GAMM</name>
<dbReference type="Pfam" id="PF00015">
    <property type="entry name" value="MCPsignal"/>
    <property type="match status" value="1"/>
</dbReference>
<evidence type="ECO:0000256" key="3">
    <source>
        <dbReference type="ARBA" id="ARBA00022989"/>
    </source>
</evidence>
<organism evidence="12 13">
    <name type="scientific">Marinomonas spartinae</name>
    <dbReference type="NCBI Taxonomy" id="1792290"/>
    <lineage>
        <taxon>Bacteria</taxon>
        <taxon>Pseudomonadati</taxon>
        <taxon>Pseudomonadota</taxon>
        <taxon>Gammaproteobacteria</taxon>
        <taxon>Oceanospirillales</taxon>
        <taxon>Oceanospirillaceae</taxon>
        <taxon>Marinomonas</taxon>
    </lineage>
</organism>
<dbReference type="InterPro" id="IPR004089">
    <property type="entry name" value="MCPsignal_dom"/>
</dbReference>
<feature type="transmembrane region" description="Helical" evidence="9">
    <location>
        <begin position="14"/>
        <end position="33"/>
    </location>
</feature>
<keyword evidence="5 7" id="KW-0807">Transducer</keyword>
<feature type="transmembrane region" description="Helical" evidence="9">
    <location>
        <begin position="319"/>
        <end position="341"/>
    </location>
</feature>
<comment type="subcellular location">
    <subcellularLocation>
        <location evidence="1">Membrane</location>
        <topology evidence="1">Multi-pass membrane protein</topology>
    </subcellularLocation>
</comment>
<protein>
    <submittedName>
        <fullName evidence="12">Methyl-accepting chemotaxis protein PctC</fullName>
    </submittedName>
</protein>
<feature type="coiled-coil region" evidence="8">
    <location>
        <begin position="551"/>
        <end position="585"/>
    </location>
</feature>
<proteinExistence type="inferred from homology"/>
<dbReference type="STRING" id="1792290.MSP8886_00930"/>
<evidence type="ECO:0000256" key="9">
    <source>
        <dbReference type="SAM" id="Phobius"/>
    </source>
</evidence>
<dbReference type="RefSeq" id="WP_067013243.1">
    <property type="nucleotide sequence ID" value="NZ_FLOB01000002.1"/>
</dbReference>
<reference evidence="12 13" key="1">
    <citation type="submission" date="2016-06" db="EMBL/GenBank/DDBJ databases">
        <authorList>
            <person name="Kjaerup R.B."/>
            <person name="Dalgaard T.S."/>
            <person name="Juul-Madsen H.R."/>
        </authorList>
    </citation>
    <scope>NUCLEOTIDE SEQUENCE [LARGE SCALE GENOMIC DNA]</scope>
    <source>
        <strain evidence="12 13">CECT 8886</strain>
    </source>
</reference>
<evidence type="ECO:0000259" key="11">
    <source>
        <dbReference type="PROSITE" id="PS50885"/>
    </source>
</evidence>